<keyword evidence="14" id="KW-1185">Reference proteome</keyword>
<feature type="repeat" description="Solcar" evidence="10">
    <location>
        <begin position="360"/>
        <end position="446"/>
    </location>
</feature>
<comment type="similarity">
    <text evidence="2 11">Belongs to the mitochondrial carrier (TC 2.A.29) family.</text>
</comment>
<dbReference type="PROSITE" id="PS50920">
    <property type="entry name" value="SOLCAR"/>
    <property type="match status" value="3"/>
</dbReference>
<evidence type="ECO:0000256" key="6">
    <source>
        <dbReference type="ARBA" id="ARBA00022792"/>
    </source>
</evidence>
<proteinExistence type="inferred from homology"/>
<name>A0ABR3GJR6_9PEZI</name>
<evidence type="ECO:0000313" key="13">
    <source>
        <dbReference type="EMBL" id="KAL0636164.1"/>
    </source>
</evidence>
<feature type="region of interest" description="Disordered" evidence="12">
    <location>
        <begin position="1"/>
        <end position="21"/>
    </location>
</feature>
<dbReference type="PANTHER" id="PTHR45760:SF2">
    <property type="entry name" value="FI19922P1-RELATED"/>
    <property type="match status" value="1"/>
</dbReference>
<keyword evidence="7" id="KW-1133">Transmembrane helix</keyword>
<accession>A0ABR3GJR6</accession>
<reference evidence="13 14" key="1">
    <citation type="submission" date="2024-02" db="EMBL/GenBank/DDBJ databases">
        <title>Discinaceae phylogenomics.</title>
        <authorList>
            <person name="Dirks A.C."/>
            <person name="James T.Y."/>
        </authorList>
    </citation>
    <scope>NUCLEOTIDE SEQUENCE [LARGE SCALE GENOMIC DNA]</scope>
    <source>
        <strain evidence="13 14">ACD0624</strain>
    </source>
</reference>
<evidence type="ECO:0000256" key="4">
    <source>
        <dbReference type="ARBA" id="ARBA00022692"/>
    </source>
</evidence>
<keyword evidence="9 10" id="KW-0472">Membrane</keyword>
<evidence type="ECO:0000256" key="8">
    <source>
        <dbReference type="ARBA" id="ARBA00023128"/>
    </source>
</evidence>
<evidence type="ECO:0000256" key="3">
    <source>
        <dbReference type="ARBA" id="ARBA00022448"/>
    </source>
</evidence>
<gene>
    <name evidence="13" type="primary">MTM1</name>
    <name evidence="13" type="ORF">Q9L58_004838</name>
</gene>
<evidence type="ECO:0000313" key="14">
    <source>
        <dbReference type="Proteomes" id="UP001447188"/>
    </source>
</evidence>
<evidence type="ECO:0000256" key="12">
    <source>
        <dbReference type="SAM" id="MobiDB-lite"/>
    </source>
</evidence>
<keyword evidence="8" id="KW-0496">Mitochondrion</keyword>
<sequence>MAAANYPLHDPTFDDGPAHAHANPYDTMSATLGFVVRDEHALRRSQARESGVGSGGGGRRIVDVETNITATQKMLAACSGSLLTSLLVTPLDVVRVRLQSQHPTLPPRAAATTAAALRNTPLRAHKLPLSPLHFQSTAALSAPELGVTACCREVFWITNTSEACIALSPAVSPTSLADSCVVEETSRRRFHGTWEGLVKIARYEGVTSLWRGLSPTLLMAVPANVIYFTGYDALRASPLAALGPTWAPLLAGASARAIAATAISPLELFRTRLQAAGTHSFRDTVAGVRGMVAAKGVASLWRGLGLTLWRDVPFSGVYWLGYEAIREELQKRREREWHLTTAPLDSWRHNTPPKDLHAESTFADSFIGGAVSGAVAALITTPFDVGKTRRQISGGDAAGESVPRVLKAIWKTEGWAGLMRGCVPRMLKVAPACAIMISSYEVGKKAAAGINHRAEMQL</sequence>
<evidence type="ECO:0000256" key="7">
    <source>
        <dbReference type="ARBA" id="ARBA00022989"/>
    </source>
</evidence>
<evidence type="ECO:0000256" key="9">
    <source>
        <dbReference type="ARBA" id="ARBA00023136"/>
    </source>
</evidence>
<evidence type="ECO:0000256" key="1">
    <source>
        <dbReference type="ARBA" id="ARBA00004448"/>
    </source>
</evidence>
<dbReference type="Gene3D" id="1.50.40.10">
    <property type="entry name" value="Mitochondrial carrier domain"/>
    <property type="match status" value="2"/>
</dbReference>
<evidence type="ECO:0000256" key="2">
    <source>
        <dbReference type="ARBA" id="ARBA00006375"/>
    </source>
</evidence>
<dbReference type="PANTHER" id="PTHR45760">
    <property type="entry name" value="FI19922P1-RELATED"/>
    <property type="match status" value="1"/>
</dbReference>
<dbReference type="InterPro" id="IPR018108">
    <property type="entry name" value="MCP_transmembrane"/>
</dbReference>
<dbReference type="EMBL" id="JBBBZM010000055">
    <property type="protein sequence ID" value="KAL0636164.1"/>
    <property type="molecule type" value="Genomic_DNA"/>
</dbReference>
<evidence type="ECO:0000256" key="10">
    <source>
        <dbReference type="PROSITE-ProRule" id="PRU00282"/>
    </source>
</evidence>
<keyword evidence="3 11" id="KW-0813">Transport</keyword>
<feature type="repeat" description="Solcar" evidence="10">
    <location>
        <begin position="243"/>
        <end position="328"/>
    </location>
</feature>
<keyword evidence="6" id="KW-0999">Mitochondrion inner membrane</keyword>
<dbReference type="Proteomes" id="UP001447188">
    <property type="component" value="Unassembled WGS sequence"/>
</dbReference>
<keyword evidence="4 10" id="KW-0812">Transmembrane</keyword>
<protein>
    <submittedName>
        <fullName evidence="13">Carrier protein, mitochondrial</fullName>
    </submittedName>
</protein>
<comment type="subcellular location">
    <subcellularLocation>
        <location evidence="1">Mitochondrion inner membrane</location>
        <topology evidence="1">Multi-pass membrane protein</topology>
    </subcellularLocation>
</comment>
<dbReference type="SUPFAM" id="SSF103506">
    <property type="entry name" value="Mitochondrial carrier"/>
    <property type="match status" value="1"/>
</dbReference>
<comment type="caution">
    <text evidence="13">The sequence shown here is derived from an EMBL/GenBank/DDBJ whole genome shotgun (WGS) entry which is preliminary data.</text>
</comment>
<evidence type="ECO:0000256" key="5">
    <source>
        <dbReference type="ARBA" id="ARBA00022737"/>
    </source>
</evidence>
<dbReference type="InterPro" id="IPR045315">
    <property type="entry name" value="Mtm1-like"/>
</dbReference>
<dbReference type="InterPro" id="IPR023395">
    <property type="entry name" value="MCP_dom_sf"/>
</dbReference>
<dbReference type="Pfam" id="PF00153">
    <property type="entry name" value="Mito_carr"/>
    <property type="match status" value="4"/>
</dbReference>
<evidence type="ECO:0000256" key="11">
    <source>
        <dbReference type="RuleBase" id="RU000488"/>
    </source>
</evidence>
<feature type="repeat" description="Solcar" evidence="10">
    <location>
        <begin position="154"/>
        <end position="237"/>
    </location>
</feature>
<organism evidence="13 14">
    <name type="scientific">Discina gigas</name>
    <dbReference type="NCBI Taxonomy" id="1032678"/>
    <lineage>
        <taxon>Eukaryota</taxon>
        <taxon>Fungi</taxon>
        <taxon>Dikarya</taxon>
        <taxon>Ascomycota</taxon>
        <taxon>Pezizomycotina</taxon>
        <taxon>Pezizomycetes</taxon>
        <taxon>Pezizales</taxon>
        <taxon>Discinaceae</taxon>
        <taxon>Discina</taxon>
    </lineage>
</organism>
<keyword evidence="5" id="KW-0677">Repeat</keyword>